<sequence>MSSPSTPTPEDLFERDEFLKTCGEKMNWGDLSGKVVMDVGCGDGKSSFGIVARFPGVRHVVGVDYDRAKIEEAKLAHPHTHIEYRYADIEKRHTIVRWENQIDKVISVYCLHQSRDQKTAFQHIYNILKNHGEAAIMFSLQSGFYDWFTDITSHPRWRLYTEGILTQNPESHEKEYGSDHYREIFEEVGFTVILCQEDRSTYTYSSDEELKAAIFANCPMTQNIPEELMKEFQEDLYQAFLRHNRRDNLGRPCVWNINLIAMLKKVYPIEMTSTEV</sequence>
<dbReference type="GO" id="GO:0008168">
    <property type="term" value="F:methyltransferase activity"/>
    <property type="evidence" value="ECO:0007669"/>
    <property type="project" value="UniProtKB-KW"/>
</dbReference>
<feature type="domain" description="Methyltransferase" evidence="3">
    <location>
        <begin position="36"/>
        <end position="132"/>
    </location>
</feature>
<gene>
    <name evidence="4" type="ORF">JTE90_025469</name>
</gene>
<dbReference type="EMBL" id="JAFNEN010000222">
    <property type="protein sequence ID" value="KAG8189028.1"/>
    <property type="molecule type" value="Genomic_DNA"/>
</dbReference>
<evidence type="ECO:0000313" key="5">
    <source>
        <dbReference type="Proteomes" id="UP000827092"/>
    </source>
</evidence>
<dbReference type="CDD" id="cd02440">
    <property type="entry name" value="AdoMet_MTases"/>
    <property type="match status" value="1"/>
</dbReference>
<keyword evidence="5" id="KW-1185">Reference proteome</keyword>
<dbReference type="Proteomes" id="UP000827092">
    <property type="component" value="Unassembled WGS sequence"/>
</dbReference>
<accession>A0AAV6UZC7</accession>
<protein>
    <recommendedName>
        <fullName evidence="3">Methyltransferase domain-containing protein</fullName>
    </recommendedName>
</protein>
<name>A0AAV6UZC7_9ARAC</name>
<dbReference type="AlphaFoldDB" id="A0AAV6UZC7"/>
<dbReference type="Pfam" id="PF13649">
    <property type="entry name" value="Methyltransf_25"/>
    <property type="match status" value="1"/>
</dbReference>
<reference evidence="4 5" key="1">
    <citation type="journal article" date="2022" name="Nat. Ecol. Evol.">
        <title>A masculinizing supergene underlies an exaggerated male reproductive morph in a spider.</title>
        <authorList>
            <person name="Hendrickx F."/>
            <person name="De Corte Z."/>
            <person name="Sonet G."/>
            <person name="Van Belleghem S.M."/>
            <person name="Kostlbacher S."/>
            <person name="Vangestel C."/>
        </authorList>
    </citation>
    <scope>NUCLEOTIDE SEQUENCE [LARGE SCALE GENOMIC DNA]</scope>
    <source>
        <strain evidence="4">W744_W776</strain>
    </source>
</reference>
<dbReference type="PANTHER" id="PTHR43861:SF1">
    <property type="entry name" value="TRANS-ACONITATE 2-METHYLTRANSFERASE"/>
    <property type="match status" value="1"/>
</dbReference>
<evidence type="ECO:0000256" key="1">
    <source>
        <dbReference type="ARBA" id="ARBA00022603"/>
    </source>
</evidence>
<dbReference type="InterPro" id="IPR029063">
    <property type="entry name" value="SAM-dependent_MTases_sf"/>
</dbReference>
<dbReference type="PANTHER" id="PTHR43861">
    <property type="entry name" value="TRANS-ACONITATE 2-METHYLTRANSFERASE-RELATED"/>
    <property type="match status" value="1"/>
</dbReference>
<keyword evidence="1" id="KW-0489">Methyltransferase</keyword>
<keyword evidence="2" id="KW-0808">Transferase</keyword>
<organism evidence="4 5">
    <name type="scientific">Oedothorax gibbosus</name>
    <dbReference type="NCBI Taxonomy" id="931172"/>
    <lineage>
        <taxon>Eukaryota</taxon>
        <taxon>Metazoa</taxon>
        <taxon>Ecdysozoa</taxon>
        <taxon>Arthropoda</taxon>
        <taxon>Chelicerata</taxon>
        <taxon>Arachnida</taxon>
        <taxon>Araneae</taxon>
        <taxon>Araneomorphae</taxon>
        <taxon>Entelegynae</taxon>
        <taxon>Araneoidea</taxon>
        <taxon>Linyphiidae</taxon>
        <taxon>Erigoninae</taxon>
        <taxon>Oedothorax</taxon>
    </lineage>
</organism>
<evidence type="ECO:0000259" key="3">
    <source>
        <dbReference type="Pfam" id="PF13649"/>
    </source>
</evidence>
<comment type="caution">
    <text evidence="4">The sequence shown here is derived from an EMBL/GenBank/DDBJ whole genome shotgun (WGS) entry which is preliminary data.</text>
</comment>
<dbReference type="Gene3D" id="3.40.50.150">
    <property type="entry name" value="Vaccinia Virus protein VP39"/>
    <property type="match status" value="1"/>
</dbReference>
<dbReference type="InterPro" id="IPR041698">
    <property type="entry name" value="Methyltransf_25"/>
</dbReference>
<dbReference type="GO" id="GO:0032259">
    <property type="term" value="P:methylation"/>
    <property type="evidence" value="ECO:0007669"/>
    <property type="project" value="UniProtKB-KW"/>
</dbReference>
<evidence type="ECO:0000313" key="4">
    <source>
        <dbReference type="EMBL" id="KAG8189028.1"/>
    </source>
</evidence>
<evidence type="ECO:0000256" key="2">
    <source>
        <dbReference type="ARBA" id="ARBA00022679"/>
    </source>
</evidence>
<proteinExistence type="predicted"/>
<dbReference type="SUPFAM" id="SSF53335">
    <property type="entry name" value="S-adenosyl-L-methionine-dependent methyltransferases"/>
    <property type="match status" value="1"/>
</dbReference>